<dbReference type="RefSeq" id="WP_097841991.1">
    <property type="nucleotide sequence ID" value="NZ_NVLX01000034.1"/>
</dbReference>
<name>A0A2A7D1P8_BACAN</name>
<comment type="caution">
    <text evidence="1">The sequence shown here is derived from an EMBL/GenBank/DDBJ whole genome shotgun (WGS) entry which is preliminary data.</text>
</comment>
<dbReference type="EMBL" id="NVLX01000034">
    <property type="protein sequence ID" value="PDZ13916.1"/>
    <property type="molecule type" value="Genomic_DNA"/>
</dbReference>
<organism evidence="1 2">
    <name type="scientific">Bacillus anthracis</name>
    <name type="common">anthrax bacterium</name>
    <dbReference type="NCBI Taxonomy" id="1392"/>
    <lineage>
        <taxon>Bacteria</taxon>
        <taxon>Bacillati</taxon>
        <taxon>Bacillota</taxon>
        <taxon>Bacilli</taxon>
        <taxon>Bacillales</taxon>
        <taxon>Bacillaceae</taxon>
        <taxon>Bacillus</taxon>
        <taxon>Bacillus cereus group</taxon>
    </lineage>
</organism>
<protein>
    <submittedName>
        <fullName evidence="1">Uncharacterized protein</fullName>
    </submittedName>
</protein>
<dbReference type="Proteomes" id="UP000220192">
    <property type="component" value="Unassembled WGS sequence"/>
</dbReference>
<accession>A0A2A7D1P8</accession>
<proteinExistence type="predicted"/>
<reference evidence="1 2" key="1">
    <citation type="submission" date="2017-09" db="EMBL/GenBank/DDBJ databases">
        <title>Large-scale bioinformatics analysis of Bacillus genomes uncovers conserved roles of natural products in bacterial physiology.</title>
        <authorList>
            <consortium name="Agbiome Team Llc"/>
            <person name="Bleich R.M."/>
            <person name="Grubbs K.J."/>
            <person name="Santa Maria K.C."/>
            <person name="Allen S.E."/>
            <person name="Farag S."/>
            <person name="Shank E.A."/>
            <person name="Bowers A."/>
        </authorList>
    </citation>
    <scope>NUCLEOTIDE SEQUENCE [LARGE SCALE GENOMIC DNA]</scope>
    <source>
        <strain evidence="1 2">AFS095574</strain>
    </source>
</reference>
<dbReference type="AlphaFoldDB" id="A0A2A7D1P8"/>
<sequence length="375" mass="42277">MSLEELRKKRAALSKSTDITLNNITTIAEESNRVALVANQADKHLRELTLEFERQTGLNGLDLKFLFFATALQCARQYLLTPFQERLNDKEAAKKVKNNHPKETSNRMHQWYWPSIEEIQTSPVPYDAIYGSKDFDLGFSGNNHRHKTLGHDPLFGWIFGLANIVTSTLTTWDFQSFHVKTGLTANEHRRDKISNRADTMKVISYTKDRFLDDGVEGKKALGIALFKHAIHLKSDQYSTAGLPIPAISTFSPQLSQKLAEYGIDMGNVATVGRQASLSILINTLIATIHGLYYDPTKYSSWSQYEVKTRKILSYSNLIASSSNLIYVGISRDAKKLDIGGLAVTLYRLISDIEFIQQVKDEFVFGGFNDLIQGDI</sequence>
<evidence type="ECO:0000313" key="2">
    <source>
        <dbReference type="Proteomes" id="UP000220192"/>
    </source>
</evidence>
<gene>
    <name evidence="1" type="ORF">CON16_27245</name>
</gene>
<evidence type="ECO:0000313" key="1">
    <source>
        <dbReference type="EMBL" id="PDZ13916.1"/>
    </source>
</evidence>